<name>A0A1V2H0B9_9PROT</name>
<keyword evidence="1" id="KW-0732">Signal</keyword>
<evidence type="ECO:0000259" key="2">
    <source>
        <dbReference type="SMART" id="SM00867"/>
    </source>
</evidence>
<feature type="chain" id="PRO_5013138352" description="Lipid/polyisoprenoid-binding YceI-like domain-containing protein" evidence="1">
    <location>
        <begin position="22"/>
        <end position="187"/>
    </location>
</feature>
<dbReference type="SMART" id="SM00867">
    <property type="entry name" value="YceI"/>
    <property type="match status" value="1"/>
</dbReference>
<evidence type="ECO:0000313" key="3">
    <source>
        <dbReference type="EMBL" id="ONG51121.1"/>
    </source>
</evidence>
<comment type="caution">
    <text evidence="3">The sequence shown here is derived from an EMBL/GenBank/DDBJ whole genome shotgun (WGS) entry which is preliminary data.</text>
</comment>
<organism evidence="3 4">
    <name type="scientific">Teichococcus deserti</name>
    <dbReference type="NCBI Taxonomy" id="1817963"/>
    <lineage>
        <taxon>Bacteria</taxon>
        <taxon>Pseudomonadati</taxon>
        <taxon>Pseudomonadota</taxon>
        <taxon>Alphaproteobacteria</taxon>
        <taxon>Acetobacterales</taxon>
        <taxon>Roseomonadaceae</taxon>
        <taxon>Roseomonas</taxon>
    </lineage>
</organism>
<accession>A0A1V2H0B9</accession>
<proteinExistence type="predicted"/>
<dbReference type="InterPro" id="IPR036761">
    <property type="entry name" value="TTHA0802/YceI-like_sf"/>
</dbReference>
<dbReference type="Gene3D" id="2.40.128.110">
    <property type="entry name" value="Lipid/polyisoprenoid-binding, YceI-like"/>
    <property type="match status" value="1"/>
</dbReference>
<dbReference type="PANTHER" id="PTHR34406:SF1">
    <property type="entry name" value="PROTEIN YCEI"/>
    <property type="match status" value="1"/>
</dbReference>
<protein>
    <recommendedName>
        <fullName evidence="2">Lipid/polyisoprenoid-binding YceI-like domain-containing protein</fullName>
    </recommendedName>
</protein>
<dbReference type="SUPFAM" id="SSF101874">
    <property type="entry name" value="YceI-like"/>
    <property type="match status" value="1"/>
</dbReference>
<dbReference type="RefSeq" id="WP_076958443.1">
    <property type="nucleotide sequence ID" value="NZ_MLCO01000172.1"/>
</dbReference>
<sequence length="187" mass="19826">MRLGRRAWLAGLLSRPAMAQAAIPRFAFDPSLAALDFSVTALGLLDLPGRFTRFHGVLAFDPAAPEQTALTVEMDVTSVEMADPGRTARLRGAEFFDAQAFPHAHFASQAARRLAAGRIALDGLLALRGQALPLVIELLVGERRGGSLGLEATGRLSRSAYGMVADRALLGDAVRLSLRLRIAAPAG</sequence>
<evidence type="ECO:0000256" key="1">
    <source>
        <dbReference type="SAM" id="SignalP"/>
    </source>
</evidence>
<keyword evidence="4" id="KW-1185">Reference proteome</keyword>
<feature type="domain" description="Lipid/polyisoprenoid-binding YceI-like" evidence="2">
    <location>
        <begin position="25"/>
        <end position="183"/>
    </location>
</feature>
<dbReference type="AlphaFoldDB" id="A0A1V2H0B9"/>
<dbReference type="Pfam" id="PF04264">
    <property type="entry name" value="YceI"/>
    <property type="match status" value="1"/>
</dbReference>
<dbReference type="EMBL" id="MLCO01000172">
    <property type="protein sequence ID" value="ONG51121.1"/>
    <property type="molecule type" value="Genomic_DNA"/>
</dbReference>
<dbReference type="OrthoDB" id="9811006at2"/>
<gene>
    <name evidence="3" type="ORF">BKE38_16630</name>
</gene>
<evidence type="ECO:0000313" key="4">
    <source>
        <dbReference type="Proteomes" id="UP000188879"/>
    </source>
</evidence>
<reference evidence="3 4" key="1">
    <citation type="submission" date="2016-10" db="EMBL/GenBank/DDBJ databases">
        <title>Draft Genome sequence of Roseomonas sp. strain M3.</title>
        <authorList>
            <person name="Subhash Y."/>
            <person name="Lee S."/>
        </authorList>
    </citation>
    <scope>NUCLEOTIDE SEQUENCE [LARGE SCALE GENOMIC DNA]</scope>
    <source>
        <strain evidence="3 4">M3</strain>
    </source>
</reference>
<dbReference type="InterPro" id="IPR007372">
    <property type="entry name" value="Lipid/polyisoprenoid-bd_YceI"/>
</dbReference>
<dbReference type="Proteomes" id="UP000188879">
    <property type="component" value="Unassembled WGS sequence"/>
</dbReference>
<feature type="signal peptide" evidence="1">
    <location>
        <begin position="1"/>
        <end position="21"/>
    </location>
</feature>
<dbReference type="PANTHER" id="PTHR34406">
    <property type="entry name" value="PROTEIN YCEI"/>
    <property type="match status" value="1"/>
</dbReference>